<organism evidence="7 8">
    <name type="scientific">Ornithinimicrobium ciconiae</name>
    <dbReference type="NCBI Taxonomy" id="2594265"/>
    <lineage>
        <taxon>Bacteria</taxon>
        <taxon>Bacillati</taxon>
        <taxon>Actinomycetota</taxon>
        <taxon>Actinomycetes</taxon>
        <taxon>Micrococcales</taxon>
        <taxon>Ornithinimicrobiaceae</taxon>
        <taxon>Ornithinimicrobium</taxon>
    </lineage>
</organism>
<feature type="transmembrane region" description="Helical" evidence="6">
    <location>
        <begin position="115"/>
        <end position="132"/>
    </location>
</feature>
<keyword evidence="4 6" id="KW-1133">Transmembrane helix</keyword>
<feature type="transmembrane region" description="Helical" evidence="6">
    <location>
        <begin position="265"/>
        <end position="286"/>
    </location>
</feature>
<evidence type="ECO:0000256" key="5">
    <source>
        <dbReference type="ARBA" id="ARBA00023136"/>
    </source>
</evidence>
<dbReference type="OrthoDB" id="259687at2"/>
<evidence type="ECO:0000256" key="3">
    <source>
        <dbReference type="ARBA" id="ARBA00022692"/>
    </source>
</evidence>
<keyword evidence="5 6" id="KW-0472">Membrane</keyword>
<dbReference type="KEGG" id="orz:FNH13_10445"/>
<keyword evidence="2" id="KW-1003">Cell membrane</keyword>
<feature type="transmembrane region" description="Helical" evidence="6">
    <location>
        <begin position="213"/>
        <end position="239"/>
    </location>
</feature>
<sequence>MTRRLSLHDAVGIGLGSMIGAGVFVVWAPAAQAAGSWLLLSLAVAAVVAVCNAWSSAALAVRYPSAGGTYVYGRERLGSFAGYLAGWSFVVGKIASCAAMAMAIAAYVAPGRERVAAVVAVVVVTALNLTGVQRSARVSRVISSVVIAVLAGVMVAGLVGGETGAQGASGELFTDAFSAYGVLQGAGLIFFAFAGYARIATLAEEVEAPERTIPLAVAITVTAVLTLYAFVAVLTLVVLGPEQLAQLPDPVAAATDAVLSAPWVWAVRTAAALAAFGALLNLVLGVSRTSLAMARDGHLPAPVARVSARGVPHHAELAVGAIVLLLVLVVDLRGAIGFSSFGVLTYYAVANASAWTLGGDWRWARTVPVLGLLGCLVLASTLPWPSVLGGVVVLGIGILLYAVTRDRRARART</sequence>
<dbReference type="InterPro" id="IPR050367">
    <property type="entry name" value="APC_superfamily"/>
</dbReference>
<accession>A0A516GFR5</accession>
<dbReference type="PANTHER" id="PTHR42770:SF7">
    <property type="entry name" value="MEMBRANE PROTEIN"/>
    <property type="match status" value="1"/>
</dbReference>
<dbReference type="GO" id="GO:0022857">
    <property type="term" value="F:transmembrane transporter activity"/>
    <property type="evidence" value="ECO:0007669"/>
    <property type="project" value="InterPro"/>
</dbReference>
<evidence type="ECO:0000256" key="4">
    <source>
        <dbReference type="ARBA" id="ARBA00022989"/>
    </source>
</evidence>
<dbReference type="Proteomes" id="UP000315395">
    <property type="component" value="Chromosome"/>
</dbReference>
<evidence type="ECO:0000313" key="8">
    <source>
        <dbReference type="Proteomes" id="UP000315395"/>
    </source>
</evidence>
<feature type="transmembrane region" description="Helical" evidence="6">
    <location>
        <begin position="37"/>
        <end position="61"/>
    </location>
</feature>
<dbReference type="EMBL" id="CP041616">
    <property type="protein sequence ID" value="QDO90348.1"/>
    <property type="molecule type" value="Genomic_DNA"/>
</dbReference>
<evidence type="ECO:0000313" key="7">
    <source>
        <dbReference type="EMBL" id="QDO90348.1"/>
    </source>
</evidence>
<feature type="transmembrane region" description="Helical" evidence="6">
    <location>
        <begin position="317"/>
        <end position="349"/>
    </location>
</feature>
<dbReference type="Pfam" id="PF13520">
    <property type="entry name" value="AA_permease_2"/>
    <property type="match status" value="1"/>
</dbReference>
<dbReference type="PANTHER" id="PTHR42770">
    <property type="entry name" value="AMINO ACID TRANSPORTER-RELATED"/>
    <property type="match status" value="1"/>
</dbReference>
<proteinExistence type="predicted"/>
<feature type="transmembrane region" description="Helical" evidence="6">
    <location>
        <begin position="141"/>
        <end position="159"/>
    </location>
</feature>
<comment type="subcellular location">
    <subcellularLocation>
        <location evidence="1">Cell membrane</location>
        <topology evidence="1">Multi-pass membrane protein</topology>
    </subcellularLocation>
</comment>
<dbReference type="Gene3D" id="1.20.1740.10">
    <property type="entry name" value="Amino acid/polyamine transporter I"/>
    <property type="match status" value="1"/>
</dbReference>
<dbReference type="PIRSF" id="PIRSF006060">
    <property type="entry name" value="AA_transporter"/>
    <property type="match status" value="1"/>
</dbReference>
<gene>
    <name evidence="7" type="ORF">FNH13_10445</name>
</gene>
<evidence type="ECO:0000256" key="2">
    <source>
        <dbReference type="ARBA" id="ARBA00022475"/>
    </source>
</evidence>
<protein>
    <submittedName>
        <fullName evidence="7">Amino acid permease</fullName>
    </submittedName>
</protein>
<keyword evidence="8" id="KW-1185">Reference proteome</keyword>
<feature type="transmembrane region" description="Helical" evidence="6">
    <location>
        <begin position="369"/>
        <end position="402"/>
    </location>
</feature>
<feature type="transmembrane region" description="Helical" evidence="6">
    <location>
        <begin position="179"/>
        <end position="201"/>
    </location>
</feature>
<dbReference type="GO" id="GO:0005886">
    <property type="term" value="C:plasma membrane"/>
    <property type="evidence" value="ECO:0007669"/>
    <property type="project" value="UniProtKB-SubCell"/>
</dbReference>
<feature type="transmembrane region" description="Helical" evidence="6">
    <location>
        <begin position="12"/>
        <end position="31"/>
    </location>
</feature>
<keyword evidence="3 6" id="KW-0812">Transmembrane</keyword>
<dbReference type="AlphaFoldDB" id="A0A516GFR5"/>
<reference evidence="7 8" key="1">
    <citation type="submission" date="2019-07" db="EMBL/GenBank/DDBJ databases">
        <title>complete genome sequencing of Ornithinimicrobium sp. H23M54.</title>
        <authorList>
            <person name="Bae J.-W."/>
            <person name="Lee S.-Y."/>
        </authorList>
    </citation>
    <scope>NUCLEOTIDE SEQUENCE [LARGE SCALE GENOMIC DNA]</scope>
    <source>
        <strain evidence="7 8">H23M54</strain>
    </source>
</reference>
<evidence type="ECO:0000256" key="1">
    <source>
        <dbReference type="ARBA" id="ARBA00004651"/>
    </source>
</evidence>
<dbReference type="InterPro" id="IPR002293">
    <property type="entry name" value="AA/rel_permease1"/>
</dbReference>
<evidence type="ECO:0000256" key="6">
    <source>
        <dbReference type="SAM" id="Phobius"/>
    </source>
</evidence>
<feature type="transmembrane region" description="Helical" evidence="6">
    <location>
        <begin position="82"/>
        <end position="109"/>
    </location>
</feature>
<name>A0A516GFR5_9MICO</name>